<dbReference type="OrthoDB" id="3049701at2759"/>
<dbReference type="GO" id="GO:0016301">
    <property type="term" value="F:kinase activity"/>
    <property type="evidence" value="ECO:0007669"/>
    <property type="project" value="InterPro"/>
</dbReference>
<dbReference type="Pfam" id="PF02661">
    <property type="entry name" value="Fic"/>
    <property type="match status" value="1"/>
</dbReference>
<dbReference type="AlphaFoldDB" id="A0A7S9PWF9"/>
<dbReference type="SUPFAM" id="SSF140931">
    <property type="entry name" value="Fic-like"/>
    <property type="match status" value="1"/>
</dbReference>
<proteinExistence type="predicted"/>
<dbReference type="InterPro" id="IPR003812">
    <property type="entry name" value="Fido"/>
</dbReference>
<dbReference type="InterPro" id="IPR036597">
    <property type="entry name" value="Fido-like_dom_sf"/>
</dbReference>
<dbReference type="Proteomes" id="UP000594364">
    <property type="component" value="Chromosome 3"/>
</dbReference>
<sequence length="149" mass="16642">MAANPCYRFLTAAQVKRLYTLHITKSSPTQPTMLDSAIDSPMNHKHYGQTDLFQLAGILAQKVILNHPYQDGNKRTGLFCADMFLKMNGYQLQEKPMASNDAEFDQNLANAHVLVAAGQWTSEDLGNYYSTVAHPLGDVSKEIKDADEY</sequence>
<keyword evidence="3" id="KW-1185">Reference proteome</keyword>
<evidence type="ECO:0000313" key="2">
    <source>
        <dbReference type="EMBL" id="QPH02506.1"/>
    </source>
</evidence>
<feature type="domain" description="Fido" evidence="1">
    <location>
        <begin position="1"/>
        <end position="131"/>
    </location>
</feature>
<dbReference type="Gene3D" id="1.20.120.1870">
    <property type="entry name" value="Fic/DOC protein, Fido domain"/>
    <property type="match status" value="1"/>
</dbReference>
<dbReference type="EMBL" id="CP031387">
    <property type="protein sequence ID" value="QPH02506.1"/>
    <property type="molecule type" value="Genomic_DNA"/>
</dbReference>
<dbReference type="InterPro" id="IPR006440">
    <property type="entry name" value="Doc"/>
</dbReference>
<dbReference type="NCBIfam" id="TIGR01550">
    <property type="entry name" value="DOC_P1"/>
    <property type="match status" value="1"/>
</dbReference>
<organism evidence="2 3">
    <name type="scientific">Epichloe festucae (strain Fl1)</name>
    <dbReference type="NCBI Taxonomy" id="877507"/>
    <lineage>
        <taxon>Eukaryota</taxon>
        <taxon>Fungi</taxon>
        <taxon>Dikarya</taxon>
        <taxon>Ascomycota</taxon>
        <taxon>Pezizomycotina</taxon>
        <taxon>Sordariomycetes</taxon>
        <taxon>Hypocreomycetidae</taxon>
        <taxon>Hypocreales</taxon>
        <taxon>Clavicipitaceae</taxon>
        <taxon>Epichloe</taxon>
    </lineage>
</organism>
<dbReference type="PANTHER" id="PTHR39426:SF1">
    <property type="entry name" value="HOMOLOGY TO DEATH-ON-CURING PROTEIN OF PHAGE P1"/>
    <property type="match status" value="1"/>
</dbReference>
<name>A0A7S9PWF9_EPIFF</name>
<protein>
    <recommendedName>
        <fullName evidence="1">Fido domain-containing protein</fullName>
    </recommendedName>
</protein>
<dbReference type="InterPro" id="IPR053737">
    <property type="entry name" value="Type_II_TA_Toxin"/>
</dbReference>
<dbReference type="PROSITE" id="PS51459">
    <property type="entry name" value="FIDO"/>
    <property type="match status" value="1"/>
</dbReference>
<evidence type="ECO:0000313" key="3">
    <source>
        <dbReference type="Proteomes" id="UP000594364"/>
    </source>
</evidence>
<reference evidence="2 3" key="1">
    <citation type="journal article" date="2018" name="PLoS Genet.">
        <title>Repeat elements organise 3D genome structure and mediate transcription in the filamentous fungus Epichloe festucae.</title>
        <authorList>
            <person name="Winter D.J."/>
            <person name="Ganley A.R.D."/>
            <person name="Young C.A."/>
            <person name="Liachko I."/>
            <person name="Schardl C.L."/>
            <person name="Dupont P.Y."/>
            <person name="Berry D."/>
            <person name="Ram A."/>
            <person name="Scott B."/>
            <person name="Cox M.P."/>
        </authorList>
    </citation>
    <scope>NUCLEOTIDE SEQUENCE [LARGE SCALE GENOMIC DNA]</scope>
    <source>
        <strain evidence="2 3">Fl1</strain>
    </source>
</reference>
<accession>A0A7S9PWF9</accession>
<dbReference type="PANTHER" id="PTHR39426">
    <property type="entry name" value="HOMOLOGY TO DEATH-ON-CURING PROTEIN OF PHAGE P1"/>
    <property type="match status" value="1"/>
</dbReference>
<evidence type="ECO:0000259" key="1">
    <source>
        <dbReference type="PROSITE" id="PS51459"/>
    </source>
</evidence>
<gene>
    <name evidence="2" type="ORF">C2857_006716</name>
</gene>